<evidence type="ECO:0000256" key="2">
    <source>
        <dbReference type="ARBA" id="ARBA00022741"/>
    </source>
</evidence>
<dbReference type="RefSeq" id="WP_091515310.1">
    <property type="nucleotide sequence ID" value="NZ_BAABIB010000056.1"/>
</dbReference>
<sequence length="249" mass="26363">MDPVTAPLLDVRAVSRFFGGFPAVADVSLQVREGEILGIAGPNGAGKSTLFNLVSGVPFGPSRGEVWFDGRRVDRLAASRISRAGLRRTFQSEQLFPALTVLDNVLVAAAYLGGGGIFGHRARRAEAERALETAGISGYAADLAGDVPLLVKKKLMIASALVARPRLLMLDEPAGGLNTEDQRELTELLRGLNAAGLTLLIIEHVLSLLRELAGRMIVLTAGSVLVEGTPREVLSDPRVMEAYLGEGVA</sequence>
<keyword evidence="1" id="KW-0813">Transport</keyword>
<keyword evidence="2" id="KW-0547">Nucleotide-binding</keyword>
<dbReference type="InterPro" id="IPR003593">
    <property type="entry name" value="AAA+_ATPase"/>
</dbReference>
<dbReference type="InterPro" id="IPR032823">
    <property type="entry name" value="BCA_ABC_TP_C"/>
</dbReference>
<reference evidence="6" key="1">
    <citation type="journal article" date="2019" name="Int. J. Syst. Evol. Microbiol.">
        <title>The Global Catalogue of Microorganisms (GCM) 10K type strain sequencing project: providing services to taxonomists for standard genome sequencing and annotation.</title>
        <authorList>
            <consortium name="The Broad Institute Genomics Platform"/>
            <consortium name="The Broad Institute Genome Sequencing Center for Infectious Disease"/>
            <person name="Wu L."/>
            <person name="Ma J."/>
        </authorList>
    </citation>
    <scope>NUCLEOTIDE SEQUENCE [LARGE SCALE GENOMIC DNA]</scope>
    <source>
        <strain evidence="6">JCM 18054</strain>
    </source>
</reference>
<evidence type="ECO:0000256" key="1">
    <source>
        <dbReference type="ARBA" id="ARBA00022448"/>
    </source>
</evidence>
<feature type="domain" description="ABC transporter" evidence="4">
    <location>
        <begin position="9"/>
        <end position="246"/>
    </location>
</feature>
<dbReference type="Gene3D" id="3.40.50.300">
    <property type="entry name" value="P-loop containing nucleotide triphosphate hydrolases"/>
    <property type="match status" value="1"/>
</dbReference>
<name>A0ABP9QF77_9PSEU</name>
<dbReference type="Pfam" id="PF12399">
    <property type="entry name" value="BCA_ABC_TP_C"/>
    <property type="match status" value="1"/>
</dbReference>
<dbReference type="PANTHER" id="PTHR45772">
    <property type="entry name" value="CONSERVED COMPONENT OF ABC TRANSPORTER FOR NATURAL AMINO ACIDS-RELATED"/>
    <property type="match status" value="1"/>
</dbReference>
<evidence type="ECO:0000259" key="4">
    <source>
        <dbReference type="PROSITE" id="PS50893"/>
    </source>
</evidence>
<proteinExistence type="predicted"/>
<dbReference type="SMART" id="SM00382">
    <property type="entry name" value="AAA"/>
    <property type="match status" value="1"/>
</dbReference>
<dbReference type="InterPro" id="IPR003439">
    <property type="entry name" value="ABC_transporter-like_ATP-bd"/>
</dbReference>
<dbReference type="SUPFAM" id="SSF52540">
    <property type="entry name" value="P-loop containing nucleoside triphosphate hydrolases"/>
    <property type="match status" value="1"/>
</dbReference>
<organism evidence="5 6">
    <name type="scientific">Amycolatopsis dongchuanensis</name>
    <dbReference type="NCBI Taxonomy" id="1070866"/>
    <lineage>
        <taxon>Bacteria</taxon>
        <taxon>Bacillati</taxon>
        <taxon>Actinomycetota</taxon>
        <taxon>Actinomycetes</taxon>
        <taxon>Pseudonocardiales</taxon>
        <taxon>Pseudonocardiaceae</taxon>
        <taxon>Amycolatopsis</taxon>
    </lineage>
</organism>
<dbReference type="PANTHER" id="PTHR45772:SF7">
    <property type="entry name" value="AMINO ACID ABC TRANSPORTER ATP-BINDING PROTEIN"/>
    <property type="match status" value="1"/>
</dbReference>
<dbReference type="EMBL" id="BAABIB010000056">
    <property type="protein sequence ID" value="GAA5160913.1"/>
    <property type="molecule type" value="Genomic_DNA"/>
</dbReference>
<keyword evidence="6" id="KW-1185">Reference proteome</keyword>
<gene>
    <name evidence="5" type="ORF">GCM10023214_25470</name>
</gene>
<evidence type="ECO:0000256" key="3">
    <source>
        <dbReference type="ARBA" id="ARBA00022840"/>
    </source>
</evidence>
<keyword evidence="3 5" id="KW-0067">ATP-binding</keyword>
<evidence type="ECO:0000313" key="6">
    <source>
        <dbReference type="Proteomes" id="UP001500192"/>
    </source>
</evidence>
<protein>
    <submittedName>
        <fullName evidence="5">ATP-binding cassette domain-containing protein</fullName>
    </submittedName>
</protein>
<accession>A0ABP9QF77</accession>
<dbReference type="InterPro" id="IPR051120">
    <property type="entry name" value="ABC_AA/LPS_Transport"/>
</dbReference>
<dbReference type="Pfam" id="PF00005">
    <property type="entry name" value="ABC_tran"/>
    <property type="match status" value="1"/>
</dbReference>
<dbReference type="PROSITE" id="PS50893">
    <property type="entry name" value="ABC_TRANSPORTER_2"/>
    <property type="match status" value="1"/>
</dbReference>
<comment type="caution">
    <text evidence="5">The sequence shown here is derived from an EMBL/GenBank/DDBJ whole genome shotgun (WGS) entry which is preliminary data.</text>
</comment>
<dbReference type="Proteomes" id="UP001500192">
    <property type="component" value="Unassembled WGS sequence"/>
</dbReference>
<dbReference type="InterPro" id="IPR027417">
    <property type="entry name" value="P-loop_NTPase"/>
</dbReference>
<dbReference type="GO" id="GO:0005524">
    <property type="term" value="F:ATP binding"/>
    <property type="evidence" value="ECO:0007669"/>
    <property type="project" value="UniProtKB-KW"/>
</dbReference>
<evidence type="ECO:0000313" key="5">
    <source>
        <dbReference type="EMBL" id="GAA5160913.1"/>
    </source>
</evidence>